<feature type="compositionally biased region" description="Low complexity" evidence="1">
    <location>
        <begin position="54"/>
        <end position="74"/>
    </location>
</feature>
<dbReference type="EMBL" id="CALNXI010002499">
    <property type="protein sequence ID" value="CAH3188329.1"/>
    <property type="molecule type" value="Genomic_DNA"/>
</dbReference>
<feature type="region of interest" description="Disordered" evidence="1">
    <location>
        <begin position="1"/>
        <end position="81"/>
    </location>
</feature>
<feature type="non-terminal residue" evidence="2">
    <location>
        <position position="1"/>
    </location>
</feature>
<feature type="non-terminal residue" evidence="2">
    <location>
        <position position="163"/>
    </location>
</feature>
<dbReference type="Proteomes" id="UP001159427">
    <property type="component" value="Unassembled WGS sequence"/>
</dbReference>
<feature type="compositionally biased region" description="Acidic residues" evidence="1">
    <location>
        <begin position="14"/>
        <end position="26"/>
    </location>
</feature>
<sequence>EAFKNSKEAANHEDQEETMEDDDNEPDAGSPVIPIPQSTSSTAKTSSRPTQTLSTPVQSSSAPAQSSSRSTPTQFKSTPAQSSFTYAQFTTPAQFMSSTPFLSAPVNDVDAVVNADRARDILGCMIKLPWDVNKNLSSHIAAHLPVMQLSKFLTSVEQRHLPE</sequence>
<name>A0ABN8SEU3_9CNID</name>
<reference evidence="2 3" key="1">
    <citation type="submission" date="2022-05" db="EMBL/GenBank/DDBJ databases">
        <authorList>
            <consortium name="Genoscope - CEA"/>
            <person name="William W."/>
        </authorList>
    </citation>
    <scope>NUCLEOTIDE SEQUENCE [LARGE SCALE GENOMIC DNA]</scope>
</reference>
<proteinExistence type="predicted"/>
<evidence type="ECO:0000313" key="2">
    <source>
        <dbReference type="EMBL" id="CAH3188329.1"/>
    </source>
</evidence>
<keyword evidence="3" id="KW-1185">Reference proteome</keyword>
<gene>
    <name evidence="2" type="ORF">PEVE_00018345</name>
</gene>
<evidence type="ECO:0000256" key="1">
    <source>
        <dbReference type="SAM" id="MobiDB-lite"/>
    </source>
</evidence>
<protein>
    <submittedName>
        <fullName evidence="2">Uncharacterized protein</fullName>
    </submittedName>
</protein>
<organism evidence="2 3">
    <name type="scientific">Porites evermanni</name>
    <dbReference type="NCBI Taxonomy" id="104178"/>
    <lineage>
        <taxon>Eukaryota</taxon>
        <taxon>Metazoa</taxon>
        <taxon>Cnidaria</taxon>
        <taxon>Anthozoa</taxon>
        <taxon>Hexacorallia</taxon>
        <taxon>Scleractinia</taxon>
        <taxon>Fungiina</taxon>
        <taxon>Poritidae</taxon>
        <taxon>Porites</taxon>
    </lineage>
</organism>
<comment type="caution">
    <text evidence="2">The sequence shown here is derived from an EMBL/GenBank/DDBJ whole genome shotgun (WGS) entry which is preliminary data.</text>
</comment>
<evidence type="ECO:0000313" key="3">
    <source>
        <dbReference type="Proteomes" id="UP001159427"/>
    </source>
</evidence>
<feature type="compositionally biased region" description="Basic and acidic residues" evidence="1">
    <location>
        <begin position="1"/>
        <end position="13"/>
    </location>
</feature>
<feature type="compositionally biased region" description="Polar residues" evidence="1">
    <location>
        <begin position="36"/>
        <end position="53"/>
    </location>
</feature>
<accession>A0ABN8SEU3</accession>